<accession>A0A1G2PMR0</accession>
<dbReference type="AlphaFoldDB" id="A0A1G2PMR0"/>
<sequence>MSKIAIEILLGIIFGPLIIIGIIKIISKLSGAVKIKPSASWGVPFVFLWKYFLKPKKLITWGLLVAVVYGFYLLYAYCRPTPEQLTFRGLAKNLAELELKPDKDKLASLDEKVKEGKTLTVEEKRAAMMAEEKIRMVRKEYSKGNLVAPPKPSPSPPETASMPKPPKGEVKEEVWDWVFEWEASEQQMASGQMVRGRVNEAQLLSLSCDALVLKFRYKRQQNGEIINLTLTRKNRNEPYFGRVAQKNLYLRVWLMPNPKEPGNFKGQFDNGPGTISLEVFLKKKI</sequence>
<keyword evidence="2" id="KW-1133">Transmembrane helix</keyword>
<feature type="transmembrane region" description="Helical" evidence="2">
    <location>
        <begin position="6"/>
        <end position="26"/>
    </location>
</feature>
<evidence type="ECO:0000313" key="3">
    <source>
        <dbReference type="EMBL" id="OHA49635.1"/>
    </source>
</evidence>
<protein>
    <submittedName>
        <fullName evidence="3">Uncharacterized protein</fullName>
    </submittedName>
</protein>
<dbReference type="EMBL" id="MHSU01000029">
    <property type="protein sequence ID" value="OHA49635.1"/>
    <property type="molecule type" value="Genomic_DNA"/>
</dbReference>
<gene>
    <name evidence="3" type="ORF">A2W59_02020</name>
</gene>
<organism evidence="3 4">
    <name type="scientific">Candidatus Terrybacteria bacterium RIFCSPHIGHO2_02_41_19</name>
    <dbReference type="NCBI Taxonomy" id="1802364"/>
    <lineage>
        <taxon>Bacteria</taxon>
        <taxon>Candidatus Terryibacteriota</taxon>
    </lineage>
</organism>
<evidence type="ECO:0000256" key="2">
    <source>
        <dbReference type="SAM" id="Phobius"/>
    </source>
</evidence>
<proteinExistence type="predicted"/>
<dbReference type="Proteomes" id="UP000178646">
    <property type="component" value="Unassembled WGS sequence"/>
</dbReference>
<comment type="caution">
    <text evidence="3">The sequence shown here is derived from an EMBL/GenBank/DDBJ whole genome shotgun (WGS) entry which is preliminary data.</text>
</comment>
<name>A0A1G2PMR0_9BACT</name>
<keyword evidence="2" id="KW-0812">Transmembrane</keyword>
<feature type="transmembrane region" description="Helical" evidence="2">
    <location>
        <begin position="58"/>
        <end position="77"/>
    </location>
</feature>
<feature type="region of interest" description="Disordered" evidence="1">
    <location>
        <begin position="144"/>
        <end position="168"/>
    </location>
</feature>
<reference evidence="3 4" key="1">
    <citation type="journal article" date="2016" name="Nat. Commun.">
        <title>Thousands of microbial genomes shed light on interconnected biogeochemical processes in an aquifer system.</title>
        <authorList>
            <person name="Anantharaman K."/>
            <person name="Brown C.T."/>
            <person name="Hug L.A."/>
            <person name="Sharon I."/>
            <person name="Castelle C.J."/>
            <person name="Probst A.J."/>
            <person name="Thomas B.C."/>
            <person name="Singh A."/>
            <person name="Wilkins M.J."/>
            <person name="Karaoz U."/>
            <person name="Brodie E.L."/>
            <person name="Williams K.H."/>
            <person name="Hubbard S.S."/>
            <person name="Banfield J.F."/>
        </authorList>
    </citation>
    <scope>NUCLEOTIDE SEQUENCE [LARGE SCALE GENOMIC DNA]</scope>
</reference>
<keyword evidence="2" id="KW-0472">Membrane</keyword>
<evidence type="ECO:0000256" key="1">
    <source>
        <dbReference type="SAM" id="MobiDB-lite"/>
    </source>
</evidence>
<evidence type="ECO:0000313" key="4">
    <source>
        <dbReference type="Proteomes" id="UP000178646"/>
    </source>
</evidence>